<name>A0ABX0VMS9_9ENTR</name>
<comment type="subunit">
    <text evidence="12">Monomer.</text>
</comment>
<evidence type="ECO:0000256" key="8">
    <source>
        <dbReference type="ARBA" id="ARBA00022840"/>
    </source>
</evidence>
<dbReference type="Proteomes" id="UP000697927">
    <property type="component" value="Unassembled WGS sequence"/>
</dbReference>
<feature type="region of interest" description="LID domain" evidence="12">
    <location>
        <begin position="112"/>
        <end position="126"/>
    </location>
</feature>
<feature type="binding site" evidence="12">
    <location>
        <position position="155"/>
    </location>
    <ligand>
        <name>ATP</name>
        <dbReference type="ChEBI" id="CHEBI:30616"/>
    </ligand>
</feature>
<dbReference type="SUPFAM" id="SSF52540">
    <property type="entry name" value="P-loop containing nucleoside triphosphate hydrolases"/>
    <property type="match status" value="1"/>
</dbReference>
<keyword evidence="5 12" id="KW-0479">Metal-binding</keyword>
<keyword evidence="3 12" id="KW-0028">Amino-acid biosynthesis</keyword>
<evidence type="ECO:0000256" key="3">
    <source>
        <dbReference type="ARBA" id="ARBA00022605"/>
    </source>
</evidence>
<keyword evidence="4 12" id="KW-0808">Transferase</keyword>
<comment type="subcellular location">
    <subcellularLocation>
        <location evidence="12">Cytoplasm</location>
    </subcellularLocation>
</comment>
<evidence type="ECO:0000313" key="14">
    <source>
        <dbReference type="Proteomes" id="UP000697927"/>
    </source>
</evidence>
<evidence type="ECO:0000256" key="1">
    <source>
        <dbReference type="ARBA" id="ARBA00004842"/>
    </source>
</evidence>
<sequence>MIQPIFLVGARGCGKTTVGVALAQALGRGFVDTDNYLLTTTNMSVADIVAQEGWDGFRARETQALKNVTSPDVVVATGGGMVLAEHNRQFMREQGVVIYLRAPAQILANRLEAFPQEGQRPTLTGKPITDEIVEVLAAREALYRQAAHHVIDASQTPDAVVDAVLAALQIARAS</sequence>
<keyword evidence="14" id="KW-1185">Reference proteome</keyword>
<organism evidence="13 14">
    <name type="scientific">Cedecea colo</name>
    <dbReference type="NCBI Taxonomy" id="2552946"/>
    <lineage>
        <taxon>Bacteria</taxon>
        <taxon>Pseudomonadati</taxon>
        <taxon>Pseudomonadota</taxon>
        <taxon>Gammaproteobacteria</taxon>
        <taxon>Enterobacterales</taxon>
        <taxon>Enterobacteriaceae</taxon>
        <taxon>Cedecea</taxon>
    </lineage>
</organism>
<dbReference type="PANTHER" id="PTHR21087:SF21">
    <property type="entry name" value="SHIKIMATE KINASE 2"/>
    <property type="match status" value="1"/>
</dbReference>
<dbReference type="CDD" id="cd00464">
    <property type="entry name" value="SK"/>
    <property type="match status" value="1"/>
</dbReference>
<dbReference type="Gene3D" id="3.40.50.300">
    <property type="entry name" value="P-loop containing nucleotide triphosphate hydrolases"/>
    <property type="match status" value="1"/>
</dbReference>
<reference evidence="13 14" key="1">
    <citation type="journal article" date="2020" name="Microorganisms">
        <title>Polyphasic Characterisation of Cedecea colo sp. nov., a New Enteric Bacterium Isolated from the Koala Hindgut.</title>
        <authorList>
            <person name="Boath J.M."/>
            <person name="Dakhal S."/>
            <person name="Van T.T.H."/>
            <person name="Moore R.J."/>
            <person name="Dekiwadia C."/>
            <person name="Macreadie I.G."/>
        </authorList>
    </citation>
    <scope>NUCLEOTIDE SEQUENCE [LARGE SCALE GENOMIC DNA]</scope>
    <source>
        <strain evidence="13 14">ZA</strain>
    </source>
</reference>
<evidence type="ECO:0000256" key="6">
    <source>
        <dbReference type="ARBA" id="ARBA00022741"/>
    </source>
</evidence>
<keyword evidence="10 12" id="KW-0057">Aromatic amino acid biosynthesis</keyword>
<gene>
    <name evidence="12 13" type="primary">aroL</name>
    <name evidence="13" type="ORF">E2L00_12615</name>
</gene>
<feature type="binding site" evidence="12">
    <location>
        <position position="32"/>
    </location>
    <ligand>
        <name>Mg(2+)</name>
        <dbReference type="ChEBI" id="CHEBI:18420"/>
    </ligand>
</feature>
<evidence type="ECO:0000256" key="5">
    <source>
        <dbReference type="ARBA" id="ARBA00022723"/>
    </source>
</evidence>
<evidence type="ECO:0000256" key="7">
    <source>
        <dbReference type="ARBA" id="ARBA00022777"/>
    </source>
</evidence>
<dbReference type="PRINTS" id="PR01100">
    <property type="entry name" value="SHIKIMTKNASE"/>
</dbReference>
<keyword evidence="9 12" id="KW-0460">Magnesium</keyword>
<protein>
    <recommendedName>
        <fullName evidence="12">Shikimate kinase 2</fullName>
        <shortName evidence="12">SK 2</shortName>
        <ecNumber evidence="12">2.7.1.71</ecNumber>
    </recommendedName>
</protein>
<comment type="catalytic activity">
    <reaction evidence="11 12">
        <text>shikimate + ATP = 3-phosphoshikimate + ADP + H(+)</text>
        <dbReference type="Rhea" id="RHEA:13121"/>
        <dbReference type="ChEBI" id="CHEBI:15378"/>
        <dbReference type="ChEBI" id="CHEBI:30616"/>
        <dbReference type="ChEBI" id="CHEBI:36208"/>
        <dbReference type="ChEBI" id="CHEBI:145989"/>
        <dbReference type="ChEBI" id="CHEBI:456216"/>
        <dbReference type="EC" id="2.7.1.71"/>
    </reaction>
</comment>
<evidence type="ECO:0000256" key="11">
    <source>
        <dbReference type="ARBA" id="ARBA00048567"/>
    </source>
</evidence>
<evidence type="ECO:0000256" key="4">
    <source>
        <dbReference type="ARBA" id="ARBA00022679"/>
    </source>
</evidence>
<feature type="binding site" evidence="12">
    <location>
        <position position="79"/>
    </location>
    <ligand>
        <name>substrate</name>
    </ligand>
</feature>
<keyword evidence="8 12" id="KW-0067">ATP-binding</keyword>
<dbReference type="RefSeq" id="WP_167611948.1">
    <property type="nucleotide sequence ID" value="NZ_SOYS01000005.1"/>
</dbReference>
<keyword evidence="7 12" id="KW-0418">Kinase</keyword>
<dbReference type="InterPro" id="IPR027417">
    <property type="entry name" value="P-loop_NTPase"/>
</dbReference>
<evidence type="ECO:0000256" key="10">
    <source>
        <dbReference type="ARBA" id="ARBA00023141"/>
    </source>
</evidence>
<feature type="binding site" evidence="12">
    <location>
        <position position="16"/>
    </location>
    <ligand>
        <name>Mg(2+)</name>
        <dbReference type="ChEBI" id="CHEBI:18420"/>
    </ligand>
</feature>
<dbReference type="EMBL" id="SOYS01000005">
    <property type="protein sequence ID" value="NIY48339.1"/>
    <property type="molecule type" value="Genomic_DNA"/>
</dbReference>
<dbReference type="GO" id="GO:0004765">
    <property type="term" value="F:shikimate kinase activity"/>
    <property type="evidence" value="ECO:0007669"/>
    <property type="project" value="UniProtKB-EC"/>
</dbReference>
<comment type="caution">
    <text evidence="13">The sequence shown here is derived from an EMBL/GenBank/DDBJ whole genome shotgun (WGS) entry which is preliminary data.</text>
</comment>
<dbReference type="InterPro" id="IPR023000">
    <property type="entry name" value="Shikimate_kinase_CS"/>
</dbReference>
<dbReference type="HAMAP" id="MF_01269">
    <property type="entry name" value="Shikimate_kinase_2"/>
    <property type="match status" value="1"/>
</dbReference>
<evidence type="ECO:0000256" key="12">
    <source>
        <dbReference type="HAMAP-Rule" id="MF_01269"/>
    </source>
</evidence>
<comment type="pathway">
    <text evidence="1 12">Metabolic intermediate biosynthesis; chorismate biosynthesis; chorismate from D-erythrose 4-phosphate and phosphoenolpyruvate: step 5/7.</text>
</comment>
<keyword evidence="6 12" id="KW-0547">Nucleotide-binding</keyword>
<proteinExistence type="inferred from homology"/>
<feature type="binding site" evidence="12">
    <location>
        <position position="58"/>
    </location>
    <ligand>
        <name>substrate</name>
    </ligand>
</feature>
<evidence type="ECO:0000313" key="13">
    <source>
        <dbReference type="EMBL" id="NIY48339.1"/>
    </source>
</evidence>
<feature type="binding site" evidence="12">
    <location>
        <position position="34"/>
    </location>
    <ligand>
        <name>substrate</name>
    </ligand>
</feature>
<keyword evidence="2 12" id="KW-0963">Cytoplasm</keyword>
<dbReference type="PROSITE" id="PS01128">
    <property type="entry name" value="SHIKIMATE_KINASE"/>
    <property type="match status" value="1"/>
</dbReference>
<feature type="binding site" evidence="12">
    <location>
        <position position="139"/>
    </location>
    <ligand>
        <name>substrate</name>
    </ligand>
</feature>
<comment type="function">
    <text evidence="12">Catalyzes the specific phosphorylation of the 3-hydroxyl group of shikimic acid using ATP as a cosubstrate.</text>
</comment>
<dbReference type="EC" id="2.7.1.71" evidence="12"/>
<evidence type="ECO:0000256" key="9">
    <source>
        <dbReference type="ARBA" id="ARBA00022842"/>
    </source>
</evidence>
<comment type="cofactor">
    <cofactor evidence="12">
        <name>Mg(2+)</name>
        <dbReference type="ChEBI" id="CHEBI:18420"/>
    </cofactor>
    <text evidence="12">Binds 1 Mg(2+) ion per subunit.</text>
</comment>
<dbReference type="NCBIfam" id="NF002988">
    <property type="entry name" value="PRK03731.1"/>
    <property type="match status" value="1"/>
</dbReference>
<comment type="similarity">
    <text evidence="12">Belongs to the shikimate kinase family. AroL subfamily.</text>
</comment>
<evidence type="ECO:0000256" key="2">
    <source>
        <dbReference type="ARBA" id="ARBA00022490"/>
    </source>
</evidence>
<dbReference type="PANTHER" id="PTHR21087">
    <property type="entry name" value="SHIKIMATE KINASE"/>
    <property type="match status" value="1"/>
</dbReference>
<feature type="binding site" evidence="12">
    <location>
        <begin position="12"/>
        <end position="17"/>
    </location>
    <ligand>
        <name>ATP</name>
        <dbReference type="ChEBI" id="CHEBI:30616"/>
    </ligand>
</feature>
<comment type="domain">
    <text evidence="12">The LID domain closes over the active site upon ATP binding.</text>
</comment>
<dbReference type="Pfam" id="PF01202">
    <property type="entry name" value="SKI"/>
    <property type="match status" value="1"/>
</dbReference>
<dbReference type="InterPro" id="IPR031322">
    <property type="entry name" value="Shikimate/glucono_kinase"/>
</dbReference>
<dbReference type="InterPro" id="IPR000623">
    <property type="entry name" value="Shikimate_kinase/TSH1"/>
</dbReference>
<dbReference type="HAMAP" id="MF_00109">
    <property type="entry name" value="Shikimate_kinase"/>
    <property type="match status" value="1"/>
</dbReference>
<feature type="binding site" evidence="12">
    <location>
        <position position="120"/>
    </location>
    <ligand>
        <name>ATP</name>
        <dbReference type="ChEBI" id="CHEBI:30616"/>
    </ligand>
</feature>
<dbReference type="InterPro" id="IPR027544">
    <property type="entry name" value="Shikimate_kinase_2"/>
</dbReference>
<accession>A0ABX0VMS9</accession>